<dbReference type="InterPro" id="IPR036568">
    <property type="entry name" value="GGCT-like_sf"/>
</dbReference>
<dbReference type="Gene3D" id="3.10.490.10">
    <property type="entry name" value="Gamma-glutamyl cyclotransferase-like"/>
    <property type="match status" value="1"/>
</dbReference>
<evidence type="ECO:0000313" key="2">
    <source>
        <dbReference type="EMBL" id="AEO93771.1"/>
    </source>
</evidence>
<evidence type="ECO:0000313" key="3">
    <source>
        <dbReference type="Proteomes" id="UP000009273"/>
    </source>
</evidence>
<dbReference type="InterPro" id="IPR009288">
    <property type="entry name" value="AIG2-like_dom"/>
</dbReference>
<sequence length="138" mass="15452">MIPIFVYGGLRKDLYNYERVLKGKTTSILNATIDGYTMLNLGDTPGIIAGDNTIVGEVMNINPSLYLQTLQLLDRLEGYNPSQKGKSPYHREIKKVKLEDGKEIDAYVYVYNVKQGINFPVIASGDWTSSSEKKSNVK</sequence>
<dbReference type="CDD" id="cd06661">
    <property type="entry name" value="GGCT_like"/>
    <property type="match status" value="1"/>
</dbReference>
<protein>
    <submittedName>
        <fullName evidence="2">Gp513</fullName>
    </submittedName>
</protein>
<gene>
    <name evidence="2" type="primary">513</name>
    <name evidence="2" type="ORF">G_513</name>
</gene>
<reference evidence="2 3" key="1">
    <citation type="submission" date="2011-09" db="EMBL/GenBank/DDBJ databases">
        <authorList>
            <person name="Pope W.H."/>
            <person name="Pedulla M.L."/>
            <person name="Ford M.E."/>
            <person name="Peebles C.L."/>
            <person name="Hatfull G.H."/>
            <person name="Hendrix R.W."/>
        </authorList>
    </citation>
    <scope>NUCLEOTIDE SEQUENCE [LARGE SCALE GENOMIC DNA]</scope>
    <source>
        <strain evidence="2">G</strain>
    </source>
</reference>
<dbReference type="Proteomes" id="UP000009273">
    <property type="component" value="Segment"/>
</dbReference>
<dbReference type="InterPro" id="IPR013024">
    <property type="entry name" value="GGCT-like"/>
</dbReference>
<proteinExistence type="predicted"/>
<dbReference type="KEGG" id="vg:18563727"/>
<dbReference type="RefSeq" id="YP_009015816.1">
    <property type="nucleotide sequence ID" value="NC_023719.1"/>
</dbReference>
<feature type="domain" description="Gamma-glutamylcyclotransferase AIG2-like" evidence="1">
    <location>
        <begin position="4"/>
        <end position="128"/>
    </location>
</feature>
<dbReference type="EMBL" id="JN638751">
    <property type="protein sequence ID" value="AEO93771.1"/>
    <property type="molecule type" value="Genomic_DNA"/>
</dbReference>
<dbReference type="SUPFAM" id="SSF110857">
    <property type="entry name" value="Gamma-glutamyl cyclotransferase-like"/>
    <property type="match status" value="1"/>
</dbReference>
<organism evidence="2 3">
    <name type="scientific">Bacillus phage G</name>
    <dbReference type="NCBI Taxonomy" id="2884420"/>
    <lineage>
        <taxon>Viruses</taxon>
        <taxon>Duplodnaviria</taxon>
        <taxon>Heunggongvirae</taxon>
        <taxon>Uroviricota</taxon>
        <taxon>Caudoviricetes</taxon>
        <taxon>Donellivirus</taxon>
        <taxon>Donellivirus gee</taxon>
    </lineage>
</organism>
<evidence type="ECO:0000259" key="1">
    <source>
        <dbReference type="Pfam" id="PF06094"/>
    </source>
</evidence>
<dbReference type="OrthoDB" id="41488at10239"/>
<name>G3MAQ4_9CAUD</name>
<dbReference type="Pfam" id="PF06094">
    <property type="entry name" value="GGACT"/>
    <property type="match status" value="1"/>
</dbReference>
<accession>G3MAQ4</accession>
<keyword evidence="3" id="KW-1185">Reference proteome</keyword>
<dbReference type="GeneID" id="18563727"/>